<organism evidence="1">
    <name type="scientific">bioreactor metagenome</name>
    <dbReference type="NCBI Taxonomy" id="1076179"/>
    <lineage>
        <taxon>unclassified sequences</taxon>
        <taxon>metagenomes</taxon>
        <taxon>ecological metagenomes</taxon>
    </lineage>
</organism>
<proteinExistence type="predicted"/>
<sequence>MEQITVFFGNHQIDALTLEIAGDRPGFFRSHIIVDIARHAVDLTLVRGIGGQRCTGDVDGIGRIAFETAALMVVAVIVRRGRGQGERQPQQRQERGTVIETGNIHRSLSLLRMES</sequence>
<reference evidence="1" key="1">
    <citation type="submission" date="2019-08" db="EMBL/GenBank/DDBJ databases">
        <authorList>
            <person name="Kucharzyk K."/>
            <person name="Murdoch R.W."/>
            <person name="Higgins S."/>
            <person name="Loffler F."/>
        </authorList>
    </citation>
    <scope>NUCLEOTIDE SEQUENCE</scope>
</reference>
<protein>
    <submittedName>
        <fullName evidence="1">Uncharacterized protein</fullName>
    </submittedName>
</protein>
<comment type="caution">
    <text evidence="1">The sequence shown here is derived from an EMBL/GenBank/DDBJ whole genome shotgun (WGS) entry which is preliminary data.</text>
</comment>
<evidence type="ECO:0000313" key="1">
    <source>
        <dbReference type="EMBL" id="MPM45406.1"/>
    </source>
</evidence>
<name>A0A644ZXG1_9ZZZZ</name>
<dbReference type="AlphaFoldDB" id="A0A644ZXG1"/>
<accession>A0A644ZXG1</accession>
<gene>
    <name evidence="1" type="ORF">SDC9_92093</name>
</gene>
<dbReference type="EMBL" id="VSSQ01010864">
    <property type="protein sequence ID" value="MPM45406.1"/>
    <property type="molecule type" value="Genomic_DNA"/>
</dbReference>